<feature type="region of interest" description="Disordered" evidence="4">
    <location>
        <begin position="1"/>
        <end position="35"/>
    </location>
</feature>
<dbReference type="GO" id="GO:0051536">
    <property type="term" value="F:iron-sulfur cluster binding"/>
    <property type="evidence" value="ECO:0007669"/>
    <property type="project" value="UniProtKB-KW"/>
</dbReference>
<keyword evidence="1" id="KW-0479">Metal-binding</keyword>
<feature type="compositionally biased region" description="Basic and acidic residues" evidence="4">
    <location>
        <begin position="51"/>
        <end position="67"/>
    </location>
</feature>
<dbReference type="EMBL" id="AGUD01000017">
    <property type="protein sequence ID" value="EHN12618.1"/>
    <property type="molecule type" value="Genomic_DNA"/>
</dbReference>
<dbReference type="GO" id="GO:0046872">
    <property type="term" value="F:metal ion binding"/>
    <property type="evidence" value="ECO:0007669"/>
    <property type="project" value="UniProtKB-KW"/>
</dbReference>
<gene>
    <name evidence="5" type="ORF">PAI11_05020</name>
</gene>
<dbReference type="CDD" id="cd03064">
    <property type="entry name" value="TRX_Fd_NuoE"/>
    <property type="match status" value="1"/>
</dbReference>
<keyword evidence="3" id="KW-0411">Iron-sulfur</keyword>
<dbReference type="InterPro" id="IPR036249">
    <property type="entry name" value="Thioredoxin-like_sf"/>
</dbReference>
<dbReference type="Gene3D" id="1.10.10.1590">
    <property type="entry name" value="NADH-quinone oxidoreductase subunit E"/>
    <property type="match status" value="1"/>
</dbReference>
<reference evidence="5 6" key="1">
    <citation type="journal article" date="2013" name="Biodegradation">
        <title>Quantitative proteomic analysis of ibuprofen-degrading Patulibacter sp. strain I11.</title>
        <authorList>
            <person name="Almeida B."/>
            <person name="Kjeldal H."/>
            <person name="Lolas I."/>
            <person name="Knudsen A.D."/>
            <person name="Carvalho G."/>
            <person name="Nielsen K.L."/>
            <person name="Barreto Crespo M.T."/>
            <person name="Stensballe A."/>
            <person name="Nielsen J.L."/>
        </authorList>
    </citation>
    <scope>NUCLEOTIDE SEQUENCE [LARGE SCALE GENOMIC DNA]</scope>
    <source>
        <strain evidence="5 6">I11</strain>
    </source>
</reference>
<keyword evidence="5" id="KW-0830">Ubiquinone</keyword>
<evidence type="ECO:0000313" key="5">
    <source>
        <dbReference type="EMBL" id="EHN12618.1"/>
    </source>
</evidence>
<keyword evidence="6" id="KW-1185">Reference proteome</keyword>
<dbReference type="InterPro" id="IPR042128">
    <property type="entry name" value="NuoE_dom"/>
</dbReference>
<dbReference type="Gene3D" id="3.40.30.10">
    <property type="entry name" value="Glutaredoxin"/>
    <property type="match status" value="1"/>
</dbReference>
<accession>H0E143</accession>
<feature type="region of interest" description="Disordered" evidence="4">
    <location>
        <begin position="51"/>
        <end position="70"/>
    </location>
</feature>
<protein>
    <submittedName>
        <fullName evidence="5">NADH-ubiquinone oxidoreductase chain E</fullName>
        <ecNumber evidence="5">1.6.5.3</ecNumber>
    </submittedName>
</protein>
<name>H0E143_9ACTN</name>
<evidence type="ECO:0000256" key="1">
    <source>
        <dbReference type="ARBA" id="ARBA00022723"/>
    </source>
</evidence>
<evidence type="ECO:0000313" key="6">
    <source>
        <dbReference type="Proteomes" id="UP000005143"/>
    </source>
</evidence>
<dbReference type="GO" id="GO:0003954">
    <property type="term" value="F:NADH dehydrogenase activity"/>
    <property type="evidence" value="ECO:0007669"/>
    <property type="project" value="TreeGrafter"/>
</dbReference>
<dbReference type="SUPFAM" id="SSF52833">
    <property type="entry name" value="Thioredoxin-like"/>
    <property type="match status" value="1"/>
</dbReference>
<feature type="compositionally biased region" description="Basic and acidic residues" evidence="4">
    <location>
        <begin position="1"/>
        <end position="16"/>
    </location>
</feature>
<keyword evidence="5" id="KW-0560">Oxidoreductase</keyword>
<keyword evidence="2" id="KW-0408">Iron</keyword>
<dbReference type="PANTHER" id="PTHR10371">
    <property type="entry name" value="NADH DEHYDROGENASE UBIQUINONE FLAVOPROTEIN 2, MITOCHONDRIAL"/>
    <property type="match status" value="1"/>
</dbReference>
<organism evidence="5 6">
    <name type="scientific">Patulibacter medicamentivorans</name>
    <dbReference type="NCBI Taxonomy" id="1097667"/>
    <lineage>
        <taxon>Bacteria</taxon>
        <taxon>Bacillati</taxon>
        <taxon>Actinomycetota</taxon>
        <taxon>Thermoleophilia</taxon>
        <taxon>Solirubrobacterales</taxon>
        <taxon>Patulibacteraceae</taxon>
        <taxon>Patulibacter</taxon>
    </lineage>
</organism>
<evidence type="ECO:0000256" key="3">
    <source>
        <dbReference type="ARBA" id="ARBA00023014"/>
    </source>
</evidence>
<evidence type="ECO:0000256" key="2">
    <source>
        <dbReference type="ARBA" id="ARBA00023004"/>
    </source>
</evidence>
<dbReference type="EC" id="1.6.5.3" evidence="5"/>
<dbReference type="Proteomes" id="UP000005143">
    <property type="component" value="Unassembled WGS sequence"/>
</dbReference>
<dbReference type="RefSeq" id="WP_007570529.1">
    <property type="nucleotide sequence ID" value="NZ_AGUD01000017.1"/>
</dbReference>
<dbReference type="AlphaFoldDB" id="H0E143"/>
<comment type="caution">
    <text evidence="5">The sequence shown here is derived from an EMBL/GenBank/DDBJ whole genome shotgun (WGS) entry which is preliminary data.</text>
</comment>
<sequence>MSLRRDPLGPLDREAVRQGADVPTRVHVPGDGDGISGELFHHEVHRFADGSRVPGWREGHDPGKDAAEVPDPAQVAVPEDLRAEIEDYMSRYPDPRSAAIPALAAAQRLHGWCSPDAIEQVACVMRLTPGYLTAVAGFYDMLETRPVGRKTVYVCTNISCSLRGGDELLAALKGQLADDPDVNIRGFECLGACDIAPMCSVDGVYVGPVDDAEIPVLAEQIAAGADPLPLKQLVRRRVADTAANSDGVEVEAIEAGTIGPVLHTDGPATGGNDIPGAAR</sequence>
<dbReference type="PANTHER" id="PTHR10371:SF3">
    <property type="entry name" value="NADH DEHYDROGENASE [UBIQUINONE] FLAVOPROTEIN 2, MITOCHONDRIAL"/>
    <property type="match status" value="1"/>
</dbReference>
<evidence type="ECO:0000256" key="4">
    <source>
        <dbReference type="SAM" id="MobiDB-lite"/>
    </source>
</evidence>
<dbReference type="Pfam" id="PF01257">
    <property type="entry name" value="2Fe-2S_thioredx"/>
    <property type="match status" value="1"/>
</dbReference>
<dbReference type="OrthoDB" id="9807941at2"/>
<dbReference type="InterPro" id="IPR041921">
    <property type="entry name" value="NuoE_N"/>
</dbReference>
<proteinExistence type="predicted"/>